<feature type="compositionally biased region" description="Basic and acidic residues" evidence="1">
    <location>
        <begin position="129"/>
        <end position="138"/>
    </location>
</feature>
<feature type="region of interest" description="Disordered" evidence="1">
    <location>
        <begin position="160"/>
        <end position="309"/>
    </location>
</feature>
<protein>
    <submittedName>
        <fullName evidence="2">Uncharacterized protein</fullName>
    </submittedName>
</protein>
<feature type="compositionally biased region" description="Basic and acidic residues" evidence="1">
    <location>
        <begin position="278"/>
        <end position="293"/>
    </location>
</feature>
<organism evidence="2 3">
    <name type="scientific">Portunus trituberculatus</name>
    <name type="common">Swimming crab</name>
    <name type="synonym">Neptunus trituberculatus</name>
    <dbReference type="NCBI Taxonomy" id="210409"/>
    <lineage>
        <taxon>Eukaryota</taxon>
        <taxon>Metazoa</taxon>
        <taxon>Ecdysozoa</taxon>
        <taxon>Arthropoda</taxon>
        <taxon>Crustacea</taxon>
        <taxon>Multicrustacea</taxon>
        <taxon>Malacostraca</taxon>
        <taxon>Eumalacostraca</taxon>
        <taxon>Eucarida</taxon>
        <taxon>Decapoda</taxon>
        <taxon>Pleocyemata</taxon>
        <taxon>Brachyura</taxon>
        <taxon>Eubrachyura</taxon>
        <taxon>Portunoidea</taxon>
        <taxon>Portunidae</taxon>
        <taxon>Portuninae</taxon>
        <taxon>Portunus</taxon>
    </lineage>
</organism>
<feature type="region of interest" description="Disordered" evidence="1">
    <location>
        <begin position="38"/>
        <end position="138"/>
    </location>
</feature>
<evidence type="ECO:0000256" key="1">
    <source>
        <dbReference type="SAM" id="MobiDB-lite"/>
    </source>
</evidence>
<dbReference type="AlphaFoldDB" id="A0A5B7ECQ4"/>
<dbReference type="Proteomes" id="UP000324222">
    <property type="component" value="Unassembled WGS sequence"/>
</dbReference>
<name>A0A5B7ECQ4_PORTR</name>
<feature type="compositionally biased region" description="Basic residues" evidence="1">
    <location>
        <begin position="263"/>
        <end position="274"/>
    </location>
</feature>
<comment type="caution">
    <text evidence="2">The sequence shown here is derived from an EMBL/GenBank/DDBJ whole genome shotgun (WGS) entry which is preliminary data.</text>
</comment>
<feature type="compositionally biased region" description="Acidic residues" evidence="1">
    <location>
        <begin position="185"/>
        <end position="196"/>
    </location>
</feature>
<feature type="compositionally biased region" description="Basic residues" evidence="1">
    <location>
        <begin position="103"/>
        <end position="120"/>
    </location>
</feature>
<proteinExistence type="predicted"/>
<feature type="region of interest" description="Disordered" evidence="1">
    <location>
        <begin position="1"/>
        <end position="26"/>
    </location>
</feature>
<dbReference type="EMBL" id="VSRR010002373">
    <property type="protein sequence ID" value="MPC31127.1"/>
    <property type="molecule type" value="Genomic_DNA"/>
</dbReference>
<accession>A0A5B7ECQ4</accession>
<keyword evidence="3" id="KW-1185">Reference proteome</keyword>
<reference evidence="2 3" key="1">
    <citation type="submission" date="2019-05" db="EMBL/GenBank/DDBJ databases">
        <title>Another draft genome of Portunus trituberculatus and its Hox gene families provides insights of decapod evolution.</title>
        <authorList>
            <person name="Jeong J.-H."/>
            <person name="Song I."/>
            <person name="Kim S."/>
            <person name="Choi T."/>
            <person name="Kim D."/>
            <person name="Ryu S."/>
            <person name="Kim W."/>
        </authorList>
    </citation>
    <scope>NUCLEOTIDE SEQUENCE [LARGE SCALE GENOMIC DNA]</scope>
    <source>
        <tissue evidence="2">Muscle</tissue>
    </source>
</reference>
<gene>
    <name evidence="2" type="ORF">E2C01_024406</name>
</gene>
<feature type="compositionally biased region" description="Basic and acidic residues" evidence="1">
    <location>
        <begin position="63"/>
        <end position="102"/>
    </location>
</feature>
<feature type="compositionally biased region" description="Low complexity" evidence="1">
    <location>
        <begin position="169"/>
        <end position="178"/>
    </location>
</feature>
<evidence type="ECO:0000313" key="2">
    <source>
        <dbReference type="EMBL" id="MPC31127.1"/>
    </source>
</evidence>
<evidence type="ECO:0000313" key="3">
    <source>
        <dbReference type="Proteomes" id="UP000324222"/>
    </source>
</evidence>
<sequence length="319" mass="36799">MGSILKQVTMGESSSGEGRSRRNSSVAFSDEVEVLGEEDFNSLPDHHTRLPSVINHNVSPSRRKQDYLTRRRPRGVTDRTRHGDARHDQRQQERRGGGSTDRRPRRQNKSKDVRRKRKAASHVGMPDIRITDADHDLNEQYGSDYDEVLHGKWMEEAEQQRTLYETEIQGQQQQQQQQDDIRLDETEEDEKEDEEAKDYTTPTPRENEDTVTLKETYNGILPELQPRKLAWSEEEENDVESDLKEREGYTTDRREESRTQGASKRKKKRKRGSRGRPSSRDETDIEDQDRSKESSGYAKLEVIKEGGGGGCVSHVCGCR</sequence>
<feature type="compositionally biased region" description="Basic and acidic residues" evidence="1">
    <location>
        <begin position="241"/>
        <end position="258"/>
    </location>
</feature>